<protein>
    <submittedName>
        <fullName evidence="1">Uncharacterized protein</fullName>
    </submittedName>
</protein>
<name>A0A0D0E1F7_9AGAM</name>
<evidence type="ECO:0000313" key="1">
    <source>
        <dbReference type="EMBL" id="KIK94124.1"/>
    </source>
</evidence>
<dbReference type="EMBL" id="KN825128">
    <property type="protein sequence ID" value="KIK94124.1"/>
    <property type="molecule type" value="Genomic_DNA"/>
</dbReference>
<dbReference type="HOGENOM" id="CLU_2146677_0_0_1"/>
<proteinExistence type="predicted"/>
<evidence type="ECO:0000313" key="2">
    <source>
        <dbReference type="Proteomes" id="UP000054538"/>
    </source>
</evidence>
<reference evidence="1 2" key="1">
    <citation type="submission" date="2014-04" db="EMBL/GenBank/DDBJ databases">
        <authorList>
            <consortium name="DOE Joint Genome Institute"/>
            <person name="Kuo A."/>
            <person name="Kohler A."/>
            <person name="Jargeat P."/>
            <person name="Nagy L.G."/>
            <person name="Floudas D."/>
            <person name="Copeland A."/>
            <person name="Barry K.W."/>
            <person name="Cichocki N."/>
            <person name="Veneault-Fourrey C."/>
            <person name="LaButti K."/>
            <person name="Lindquist E.A."/>
            <person name="Lipzen A."/>
            <person name="Lundell T."/>
            <person name="Morin E."/>
            <person name="Murat C."/>
            <person name="Sun H."/>
            <person name="Tunlid A."/>
            <person name="Henrissat B."/>
            <person name="Grigoriev I.V."/>
            <person name="Hibbett D.S."/>
            <person name="Martin F."/>
            <person name="Nordberg H.P."/>
            <person name="Cantor M.N."/>
            <person name="Hua S.X."/>
        </authorList>
    </citation>
    <scope>NUCLEOTIDE SEQUENCE [LARGE SCALE GENOMIC DNA]</scope>
    <source>
        <strain evidence="1 2">Ve08.2h10</strain>
    </source>
</reference>
<dbReference type="Proteomes" id="UP000054538">
    <property type="component" value="Unassembled WGS sequence"/>
</dbReference>
<dbReference type="InParanoid" id="A0A0D0E1F7"/>
<gene>
    <name evidence="1" type="ORF">PAXRUDRAFT_471169</name>
</gene>
<reference evidence="2" key="2">
    <citation type="submission" date="2015-01" db="EMBL/GenBank/DDBJ databases">
        <title>Evolutionary Origins and Diversification of the Mycorrhizal Mutualists.</title>
        <authorList>
            <consortium name="DOE Joint Genome Institute"/>
            <consortium name="Mycorrhizal Genomics Consortium"/>
            <person name="Kohler A."/>
            <person name="Kuo A."/>
            <person name="Nagy L.G."/>
            <person name="Floudas D."/>
            <person name="Copeland A."/>
            <person name="Barry K.W."/>
            <person name="Cichocki N."/>
            <person name="Veneault-Fourrey C."/>
            <person name="LaButti K."/>
            <person name="Lindquist E.A."/>
            <person name="Lipzen A."/>
            <person name="Lundell T."/>
            <person name="Morin E."/>
            <person name="Murat C."/>
            <person name="Riley R."/>
            <person name="Ohm R."/>
            <person name="Sun H."/>
            <person name="Tunlid A."/>
            <person name="Henrissat B."/>
            <person name="Grigoriev I.V."/>
            <person name="Hibbett D.S."/>
            <person name="Martin F."/>
        </authorList>
    </citation>
    <scope>NUCLEOTIDE SEQUENCE [LARGE SCALE GENOMIC DNA]</scope>
    <source>
        <strain evidence="2">Ve08.2h10</strain>
    </source>
</reference>
<accession>A0A0D0E1F7</accession>
<keyword evidence="2" id="KW-1185">Reference proteome</keyword>
<dbReference type="AlphaFoldDB" id="A0A0D0E1F7"/>
<organism evidence="1 2">
    <name type="scientific">Paxillus rubicundulus Ve08.2h10</name>
    <dbReference type="NCBI Taxonomy" id="930991"/>
    <lineage>
        <taxon>Eukaryota</taxon>
        <taxon>Fungi</taxon>
        <taxon>Dikarya</taxon>
        <taxon>Basidiomycota</taxon>
        <taxon>Agaricomycotina</taxon>
        <taxon>Agaricomycetes</taxon>
        <taxon>Agaricomycetidae</taxon>
        <taxon>Boletales</taxon>
        <taxon>Paxilineae</taxon>
        <taxon>Paxillaceae</taxon>
        <taxon>Paxillus</taxon>
    </lineage>
</organism>
<sequence length="112" mass="12649">MLSTFIEYDSSVLCPVVIVPDASILPSAAVAELVRNKNAHGHDRDLLFNKLGCARVLWEFFRFSVFVDAPWAFGYDSDGLAHHLILTSRRLCRLMRSSTWKPMYGSNNNVMA</sequence>